<dbReference type="AlphaFoldDB" id="A0A0V0SVP8"/>
<proteinExistence type="predicted"/>
<gene>
    <name evidence="2" type="ORF">T05_529</name>
</gene>
<accession>A0A0V0SVP8</accession>
<keyword evidence="1" id="KW-1133">Transmembrane helix</keyword>
<keyword evidence="3" id="KW-1185">Reference proteome</keyword>
<dbReference type="EMBL" id="JYDJ01002175">
    <property type="protein sequence ID" value="KRX30825.1"/>
    <property type="molecule type" value="Genomic_DNA"/>
</dbReference>
<dbReference type="Proteomes" id="UP000055048">
    <property type="component" value="Unassembled WGS sequence"/>
</dbReference>
<reference evidence="2 3" key="1">
    <citation type="submission" date="2015-01" db="EMBL/GenBank/DDBJ databases">
        <title>Evolution of Trichinella species and genotypes.</title>
        <authorList>
            <person name="Korhonen P.K."/>
            <person name="Edoardo P."/>
            <person name="Giuseppe L.R."/>
            <person name="Gasser R.B."/>
        </authorList>
    </citation>
    <scope>NUCLEOTIDE SEQUENCE [LARGE SCALE GENOMIC DNA]</scope>
    <source>
        <strain evidence="2">ISS417</strain>
    </source>
</reference>
<name>A0A0V0SVP8_9BILA</name>
<evidence type="ECO:0000256" key="1">
    <source>
        <dbReference type="SAM" id="Phobius"/>
    </source>
</evidence>
<keyword evidence="1" id="KW-0812">Transmembrane</keyword>
<keyword evidence="1" id="KW-0472">Membrane</keyword>
<evidence type="ECO:0000313" key="2">
    <source>
        <dbReference type="EMBL" id="KRX30825.1"/>
    </source>
</evidence>
<protein>
    <submittedName>
        <fullName evidence="2">Uncharacterized protein</fullName>
    </submittedName>
</protein>
<comment type="caution">
    <text evidence="2">The sequence shown here is derived from an EMBL/GenBank/DDBJ whole genome shotgun (WGS) entry which is preliminary data.</text>
</comment>
<organism evidence="2 3">
    <name type="scientific">Trichinella murrelli</name>
    <dbReference type="NCBI Taxonomy" id="144512"/>
    <lineage>
        <taxon>Eukaryota</taxon>
        <taxon>Metazoa</taxon>
        <taxon>Ecdysozoa</taxon>
        <taxon>Nematoda</taxon>
        <taxon>Enoplea</taxon>
        <taxon>Dorylaimia</taxon>
        <taxon>Trichinellida</taxon>
        <taxon>Trichinellidae</taxon>
        <taxon>Trichinella</taxon>
    </lineage>
</organism>
<evidence type="ECO:0000313" key="3">
    <source>
        <dbReference type="Proteomes" id="UP000055048"/>
    </source>
</evidence>
<sequence length="65" mass="7451">MRCPLKSEFEAALTAILFAGNYIILMYKVLIHLLETALIQRESQQVINCPQLQFELNQGNQLLIC</sequence>
<feature type="transmembrane region" description="Helical" evidence="1">
    <location>
        <begin position="12"/>
        <end position="31"/>
    </location>
</feature>